<keyword evidence="3" id="KW-1185">Reference proteome</keyword>
<dbReference type="EMBL" id="CP075897">
    <property type="protein sequence ID" value="QWB31252.1"/>
    <property type="molecule type" value="Genomic_DNA"/>
</dbReference>
<name>A0ABX8GDP5_EXIAC</name>
<dbReference type="SUPFAM" id="SSF51905">
    <property type="entry name" value="FAD/NAD(P)-binding domain"/>
    <property type="match status" value="2"/>
</dbReference>
<dbReference type="RefSeq" id="WP_047396103.1">
    <property type="nucleotide sequence ID" value="NZ_CP075897.1"/>
</dbReference>
<dbReference type="InterPro" id="IPR036188">
    <property type="entry name" value="FAD/NAD-bd_sf"/>
</dbReference>
<dbReference type="InterPro" id="IPR038732">
    <property type="entry name" value="HpyO/CreE_NAD-binding"/>
</dbReference>
<dbReference type="PANTHER" id="PTHR38663:SF1">
    <property type="entry name" value="L-ORNITHINE N(5)-MONOOXYGENASE"/>
    <property type="match status" value="1"/>
</dbReference>
<protein>
    <submittedName>
        <fullName evidence="2">FAD/NAD(P)-binding protein</fullName>
    </submittedName>
</protein>
<evidence type="ECO:0000259" key="1">
    <source>
        <dbReference type="Pfam" id="PF13454"/>
    </source>
</evidence>
<gene>
    <name evidence="2" type="ORF">KKI46_06260</name>
</gene>
<dbReference type="GeneID" id="88811270"/>
<reference evidence="2 3" key="1">
    <citation type="submission" date="2021-05" db="EMBL/GenBank/DDBJ databases">
        <title>Biocontrol using Exiguobacterium acetylicum SI17 against litchi downy blight caused by Peronophythora litchii.</title>
        <authorList>
            <person name="Zheng L."/>
        </authorList>
    </citation>
    <scope>NUCLEOTIDE SEQUENCE [LARGE SCALE GENOMIC DNA]</scope>
    <source>
        <strain evidence="2 3">SI17</strain>
    </source>
</reference>
<dbReference type="PANTHER" id="PTHR38663">
    <property type="match status" value="1"/>
</dbReference>
<organism evidence="2 3">
    <name type="scientific">Exiguobacterium acetylicum</name>
    <name type="common">Brevibacterium acetylicum</name>
    <dbReference type="NCBI Taxonomy" id="41170"/>
    <lineage>
        <taxon>Bacteria</taxon>
        <taxon>Bacillati</taxon>
        <taxon>Bacillota</taxon>
        <taxon>Bacilli</taxon>
        <taxon>Bacillales</taxon>
        <taxon>Bacillales Family XII. Incertae Sedis</taxon>
        <taxon>Exiguobacterium</taxon>
    </lineage>
</organism>
<accession>A0ABX8GDP5</accession>
<dbReference type="Proteomes" id="UP000679498">
    <property type="component" value="Chromosome"/>
</dbReference>
<dbReference type="Pfam" id="PF13454">
    <property type="entry name" value="NAD_binding_9"/>
    <property type="match status" value="1"/>
</dbReference>
<proteinExistence type="predicted"/>
<feature type="domain" description="FAD-dependent urate hydroxylase HpyO/Asp monooxygenase CreE-like FAD/NAD(P)-binding" evidence="1">
    <location>
        <begin position="8"/>
        <end position="151"/>
    </location>
</feature>
<dbReference type="Gene3D" id="3.50.50.60">
    <property type="entry name" value="FAD/NAD(P)-binding domain"/>
    <property type="match status" value="1"/>
</dbReference>
<evidence type="ECO:0000313" key="2">
    <source>
        <dbReference type="EMBL" id="QWB31252.1"/>
    </source>
</evidence>
<sequence>MTDRYEWVIVGGGIHGMTVFNALSEKGIDRKMIRIIDRHEQPLMNWRKQTERIGMPYLRSTRVHHTSTNPTSLRHHAEEQDYTHQAFKDTYGRPSLELFNDHALQLAQRNEVEASWVQGEVTRLRRESGTWIVSTGERDLLANRVVLALGQSEHHVMPEWAKSARHLFLSKQDTPPVVIIGGGISALHHTIQCAERYPGQVILLSRRPLEKSAFDADRKFMGPKGLTPFKSLSASEKRALIVQERRPGTATQDLIQRVRHLIREGIINHVIGEVEQEVGSGVKLTDDRIITAESIICATGIRPMVVEGSWLEAVQQELKLPLSPCRTPLLDETTFEWGENLFATGSLADLTVGPFARSIYGGQAAARAIVSTIQVKQNTLVSV</sequence>
<evidence type="ECO:0000313" key="3">
    <source>
        <dbReference type="Proteomes" id="UP000679498"/>
    </source>
</evidence>